<proteinExistence type="inferred from homology"/>
<dbReference type="EMBL" id="JBHSOZ010000003">
    <property type="protein sequence ID" value="MFC5712625.1"/>
    <property type="molecule type" value="Genomic_DNA"/>
</dbReference>
<dbReference type="RefSeq" id="WP_385939828.1">
    <property type="nucleotide sequence ID" value="NZ_JBHSOZ010000003.1"/>
</dbReference>
<evidence type="ECO:0000256" key="1">
    <source>
        <dbReference type="ARBA" id="ARBA00022987"/>
    </source>
</evidence>
<comment type="similarity">
    <text evidence="3">Belongs to the gas vesicle GvpF/GvpL family.</text>
</comment>
<evidence type="ECO:0000313" key="5">
    <source>
        <dbReference type="Proteomes" id="UP001596142"/>
    </source>
</evidence>
<sequence>MQVEAGTSKLIYLYAFIPTEEYEENPLPHLKGIDPQHSMECIVFDQITAITCLVKHEDFSEEVLQKKVENMGWLQDKAFHHHEKMNALHNRYTVIPLKFGTLYENEDRVKEVMDTNKEGIMAQFIKLKNQQEWNVKIYTDKKKFIEEVEVSSPEIEKKKQEIKDLPRGKQYFEKKKMSQFVENEADKEIDRFCECFHEQMTSYSKEEEVKKNWERNLTGRKDDMCWNGAYLIPKEKVEQTLAFIKKIKDDHENFTFEITGPWPAYHFSNFTERGETNGG</sequence>
<protein>
    <submittedName>
        <fullName evidence="4">GvpL/GvpF family gas vesicle protein</fullName>
    </submittedName>
</protein>
<keyword evidence="1" id="KW-0304">Gas vesicle</keyword>
<keyword evidence="5" id="KW-1185">Reference proteome</keyword>
<reference evidence="5" key="1">
    <citation type="journal article" date="2019" name="Int. J. Syst. Evol. Microbiol.">
        <title>The Global Catalogue of Microorganisms (GCM) 10K type strain sequencing project: providing services to taxonomists for standard genome sequencing and annotation.</title>
        <authorList>
            <consortium name="The Broad Institute Genomics Platform"/>
            <consortium name="The Broad Institute Genome Sequencing Center for Infectious Disease"/>
            <person name="Wu L."/>
            <person name="Ma J."/>
        </authorList>
    </citation>
    <scope>NUCLEOTIDE SEQUENCE [LARGE SCALE GENOMIC DNA]</scope>
    <source>
        <strain evidence="5">CECT 7184</strain>
    </source>
</reference>
<dbReference type="Proteomes" id="UP001596142">
    <property type="component" value="Unassembled WGS sequence"/>
</dbReference>
<dbReference type="PANTHER" id="PTHR36852:SF1">
    <property type="entry name" value="PROTEIN GVPL 2"/>
    <property type="match status" value="1"/>
</dbReference>
<comment type="subcellular location">
    <subcellularLocation>
        <location evidence="2">Gas vesicle</location>
    </subcellularLocation>
</comment>
<accession>A0ABW0YMH8</accession>
<comment type="caution">
    <text evidence="4">The sequence shown here is derived from an EMBL/GenBank/DDBJ whole genome shotgun (WGS) entry which is preliminary data.</text>
</comment>
<organism evidence="4 5">
    <name type="scientific">Thalassorhabdus alkalitolerans</name>
    <dbReference type="NCBI Taxonomy" id="2282697"/>
    <lineage>
        <taxon>Bacteria</taxon>
        <taxon>Bacillati</taxon>
        <taxon>Bacillota</taxon>
        <taxon>Bacilli</taxon>
        <taxon>Bacillales</taxon>
        <taxon>Bacillaceae</taxon>
        <taxon>Thalassorhabdus</taxon>
    </lineage>
</organism>
<name>A0ABW0YMH8_9BACI</name>
<dbReference type="Pfam" id="PF06386">
    <property type="entry name" value="GvpL_GvpF"/>
    <property type="match status" value="1"/>
</dbReference>
<evidence type="ECO:0000256" key="2">
    <source>
        <dbReference type="ARBA" id="ARBA00035108"/>
    </source>
</evidence>
<dbReference type="InterPro" id="IPR009430">
    <property type="entry name" value="GvpL/GvpF"/>
</dbReference>
<evidence type="ECO:0000313" key="4">
    <source>
        <dbReference type="EMBL" id="MFC5712625.1"/>
    </source>
</evidence>
<dbReference type="PANTHER" id="PTHR36852">
    <property type="entry name" value="PROTEIN GVPL 2"/>
    <property type="match status" value="1"/>
</dbReference>
<evidence type="ECO:0000256" key="3">
    <source>
        <dbReference type="ARBA" id="ARBA00035643"/>
    </source>
</evidence>
<gene>
    <name evidence="4" type="ORF">ACFPU1_07515</name>
</gene>